<feature type="region of interest" description="Disordered" evidence="1">
    <location>
        <begin position="41"/>
        <end position="103"/>
    </location>
</feature>
<feature type="compositionally biased region" description="Acidic residues" evidence="1">
    <location>
        <begin position="45"/>
        <end position="54"/>
    </location>
</feature>
<protein>
    <submittedName>
        <fullName evidence="2">Uncharacterized protein</fullName>
    </submittedName>
</protein>
<feature type="region of interest" description="Disordered" evidence="1">
    <location>
        <begin position="1"/>
        <end position="23"/>
    </location>
</feature>
<name>A0AAD6FFA8_9TELE</name>
<keyword evidence="3" id="KW-1185">Reference proteome</keyword>
<evidence type="ECO:0000256" key="1">
    <source>
        <dbReference type="SAM" id="MobiDB-lite"/>
    </source>
</evidence>
<evidence type="ECO:0000313" key="2">
    <source>
        <dbReference type="EMBL" id="KAJ4931707.1"/>
    </source>
</evidence>
<proteinExistence type="predicted"/>
<organism evidence="2 3">
    <name type="scientific">Pogonophryne albipinna</name>
    <dbReference type="NCBI Taxonomy" id="1090488"/>
    <lineage>
        <taxon>Eukaryota</taxon>
        <taxon>Metazoa</taxon>
        <taxon>Chordata</taxon>
        <taxon>Craniata</taxon>
        <taxon>Vertebrata</taxon>
        <taxon>Euteleostomi</taxon>
        <taxon>Actinopterygii</taxon>
        <taxon>Neopterygii</taxon>
        <taxon>Teleostei</taxon>
        <taxon>Neoteleostei</taxon>
        <taxon>Acanthomorphata</taxon>
        <taxon>Eupercaria</taxon>
        <taxon>Perciformes</taxon>
        <taxon>Notothenioidei</taxon>
        <taxon>Pogonophryne</taxon>
    </lineage>
</organism>
<reference evidence="2" key="1">
    <citation type="submission" date="2022-11" db="EMBL/GenBank/DDBJ databases">
        <title>Chromosome-level genome of Pogonophryne albipinna.</title>
        <authorList>
            <person name="Jo E."/>
        </authorList>
    </citation>
    <scope>NUCLEOTIDE SEQUENCE</scope>
    <source>
        <strain evidence="2">SGF0006</strain>
        <tissue evidence="2">Muscle</tissue>
    </source>
</reference>
<dbReference type="EMBL" id="JAPTMU010000014">
    <property type="protein sequence ID" value="KAJ4931707.1"/>
    <property type="molecule type" value="Genomic_DNA"/>
</dbReference>
<comment type="caution">
    <text evidence="2">The sequence shown here is derived from an EMBL/GenBank/DDBJ whole genome shotgun (WGS) entry which is preliminary data.</text>
</comment>
<sequence length="301" mass="34112">MSRGRAQMKEDSGLDRHKKYTALTNDVTTIDVQVFKRAKRVAVSEEGEREDETVEEVKEAEGEESEEELMEEDEEQDEEDEEDEEEEDCAEASQPLTDSPLKSFRERKGDFNYLKQWWDCGKADIKQLCLQYTLNVSRDITKSMRDLEMEIVELQSFAESTGNPGCIEDLKSKKAILADLLGSRAQGVLVRSRFQSASMMDSPTKYFFSLEKKNGQGRLIHALRSAGGQQLTGNSQIRQRAVDFYCDLFTSEYTADDGGFNLFCRDLPTVSEETNKELDGPLTEEELCAALKSMQGGRPLE</sequence>
<feature type="compositionally biased region" description="Acidic residues" evidence="1">
    <location>
        <begin position="61"/>
        <end position="90"/>
    </location>
</feature>
<dbReference type="AlphaFoldDB" id="A0AAD6FFA8"/>
<gene>
    <name evidence="2" type="ORF">JOQ06_010147</name>
</gene>
<evidence type="ECO:0000313" key="3">
    <source>
        <dbReference type="Proteomes" id="UP001219934"/>
    </source>
</evidence>
<accession>A0AAD6FFA8</accession>
<dbReference type="Proteomes" id="UP001219934">
    <property type="component" value="Unassembled WGS sequence"/>
</dbReference>